<evidence type="ECO:0000313" key="6">
    <source>
        <dbReference type="Proteomes" id="UP000004478"/>
    </source>
</evidence>
<dbReference type="InterPro" id="IPR000792">
    <property type="entry name" value="Tscrpt_reg_LuxR_C"/>
</dbReference>
<proteinExistence type="predicted"/>
<dbReference type="SUPFAM" id="SSF46894">
    <property type="entry name" value="C-terminal effector domain of the bipartite response regulators"/>
    <property type="match status" value="1"/>
</dbReference>
<dbReference type="AlphaFoldDB" id="K1KUK7"/>
<dbReference type="Pfam" id="PF00196">
    <property type="entry name" value="GerE"/>
    <property type="match status" value="1"/>
</dbReference>
<dbReference type="GO" id="GO:0003677">
    <property type="term" value="F:DNA binding"/>
    <property type="evidence" value="ECO:0007669"/>
    <property type="project" value="InterPro"/>
</dbReference>
<gene>
    <name evidence="5" type="ORF">B879_03544</name>
</gene>
<keyword evidence="1" id="KW-0175">Coiled coil</keyword>
<accession>K1KUK7</accession>
<dbReference type="InterPro" id="IPR036388">
    <property type="entry name" value="WH-like_DNA-bd_sf"/>
</dbReference>
<dbReference type="InterPro" id="IPR016032">
    <property type="entry name" value="Sig_transdc_resp-reg_C-effctor"/>
</dbReference>
<dbReference type="Proteomes" id="UP000004478">
    <property type="component" value="Unassembled WGS sequence"/>
</dbReference>
<name>K1KUK7_CECL9</name>
<dbReference type="InterPro" id="IPR011123">
    <property type="entry name" value="Y_Y_Y"/>
</dbReference>
<evidence type="ECO:0000256" key="2">
    <source>
        <dbReference type="SAM" id="Phobius"/>
    </source>
</evidence>
<feature type="transmembrane region" description="Helical" evidence="2">
    <location>
        <begin position="760"/>
        <end position="780"/>
    </location>
</feature>
<keyword evidence="2" id="KW-0812">Transmembrane</keyword>
<evidence type="ECO:0000256" key="1">
    <source>
        <dbReference type="SAM" id="Coils"/>
    </source>
</evidence>
<dbReference type="Pfam" id="PF07495">
    <property type="entry name" value="Y_Y_Y"/>
    <property type="match status" value="1"/>
</dbReference>
<comment type="caution">
    <text evidence="5">The sequence shown here is derived from an EMBL/GenBank/DDBJ whole genome shotgun (WGS) entry which is preliminary data.</text>
</comment>
<dbReference type="InterPro" id="IPR015943">
    <property type="entry name" value="WD40/YVTN_repeat-like_dom_sf"/>
</dbReference>
<keyword evidence="2" id="KW-0472">Membrane</keyword>
<protein>
    <submittedName>
        <fullName evidence="5">Response regulator containing a CheY-like receiver domain and a GGDEF domain protein</fullName>
    </submittedName>
</protein>
<dbReference type="PATRIC" id="fig|1225176.3.peg.3760"/>
<dbReference type="SUPFAM" id="SSF63829">
    <property type="entry name" value="Calcium-dependent phosphotriesterase"/>
    <property type="match status" value="1"/>
</dbReference>
<evidence type="ECO:0000313" key="5">
    <source>
        <dbReference type="EMBL" id="EKB47835.1"/>
    </source>
</evidence>
<dbReference type="Gene3D" id="2.60.40.10">
    <property type="entry name" value="Immunoglobulins"/>
    <property type="match status" value="1"/>
</dbReference>
<feature type="domain" description="Two component regulator three Y" evidence="4">
    <location>
        <begin position="692"/>
        <end position="752"/>
    </location>
</feature>
<feature type="domain" description="HTH luxR-type" evidence="3">
    <location>
        <begin position="912"/>
        <end position="956"/>
    </location>
</feature>
<organism evidence="5 6">
    <name type="scientific">Cecembia lonarensis (strain CCUG 58316 / KCTC 22772 / LW9)</name>
    <dbReference type="NCBI Taxonomy" id="1225176"/>
    <lineage>
        <taxon>Bacteria</taxon>
        <taxon>Pseudomonadati</taxon>
        <taxon>Bacteroidota</taxon>
        <taxon>Cytophagia</taxon>
        <taxon>Cytophagales</taxon>
        <taxon>Cyclobacteriaceae</taxon>
        <taxon>Cecembia</taxon>
    </lineage>
</organism>
<dbReference type="Gene3D" id="2.130.10.10">
    <property type="entry name" value="YVTN repeat-like/Quinoprotein amine dehydrogenase"/>
    <property type="match status" value="2"/>
</dbReference>
<keyword evidence="2" id="KW-1133">Transmembrane helix</keyword>
<dbReference type="InterPro" id="IPR013783">
    <property type="entry name" value="Ig-like_fold"/>
</dbReference>
<sequence>MKYQRITTIFDNMKKVTFSLLFLLYVSSAYTQELGFPFSKYFSSKEYNGGIQNYAISQDQNGIMYVANNFGLLEYDGTRWNRYPIPNSTKIRDLFIETNGRIFIAAQGQLGYFRPNKQGFFEFISWTPRLPLQYQNIEEVWKIYKISNLYVFCSFKAIFIFDQSGNLEKTLEPIGVFNSFHVSNNQFYFQDTEVGLMRLEQQEAVQLTQTEILRQDLVSGVLEKTPGELMIFTEKGDVFLNTQLGTKKWQPYEMPNLNKVNVVLRLRNGNIAIGTQYDGLYILKENGLLEMHMNLQRGLNNNTIISLFEDKAGNIWLGHNNGISLLEISLPFRILGPDSGIFGTGYAAKQVGEDIYLATNVQVSKISGPDHAVSKVINAEGQSYSFHNIENGLLLAHNEGAFVIYNNLASRLDGINGLWTYITLKQNPNLLLAGTYNGLALFEKQGENYKFLRVLKGFDESARLIQQDEQGHIWVSHGYKGIFKIQLSEDLTEVNVRFFNNKDGLPTNLLNSVWKIGGRIIFTTEYGIYVYNPETDRFEKDELINPYFEHDFLITSLVEDPVGNIYYIGLYEAGVLEKQMDGTYIKIKELFNKIIPFLNDDLQNVSLLKSNEVLYAANEGFIWYKKDINKSIPAAFPTFIRAVYLTKPTDSLLFLGKNTTRMEENFGTDEGLVLAYNQADIRFEYTNTIPNNENTTQFRFKLEGLEDEFSEWTSKRDKAYTNLREGKYTFHVQSKDIYEQLVEANTFSFTVLPPWYRSNAAWFIYLLCFIGFGAITFNRVDKLYQKKTKAITAKQRKELEEKSTDLAQSKRELEKLKTEKLETEIQGKNKELASATMHLLNKNGFIDQTKNQLTQIIKKSQSEEVKNELQKVINSISKNIAEDKDWEQFEIHFDQVHGDFMNRFKKAYPTISPQEIKLSAYLRMNLSTKEIAYLMNISTRGVEISRYRLRKKLNLERSDNLQEFILKF</sequence>
<dbReference type="Gene3D" id="1.10.10.10">
    <property type="entry name" value="Winged helix-like DNA-binding domain superfamily/Winged helix DNA-binding domain"/>
    <property type="match status" value="1"/>
</dbReference>
<feature type="coiled-coil region" evidence="1">
    <location>
        <begin position="792"/>
        <end position="826"/>
    </location>
</feature>
<dbReference type="EMBL" id="AMGM01000086">
    <property type="protein sequence ID" value="EKB47835.1"/>
    <property type="molecule type" value="Genomic_DNA"/>
</dbReference>
<keyword evidence="6" id="KW-1185">Reference proteome</keyword>
<reference evidence="5 6" key="1">
    <citation type="journal article" date="2012" name="J. Bacteriol.">
        <title>Draft Genome Sequence of Cecembia lonarensis Strain LW9T, Isolated from Lonar Lake, a Haloalkaline Lake in India.</title>
        <authorList>
            <person name="Shivaji S."/>
            <person name="Ara S."/>
            <person name="Singh A."/>
            <person name="Pinnaka A.K."/>
        </authorList>
    </citation>
    <scope>NUCLEOTIDE SEQUENCE [LARGE SCALE GENOMIC DNA]</scope>
    <source>
        <strain evidence="5 6">LW9</strain>
    </source>
</reference>
<dbReference type="Pfam" id="PF07494">
    <property type="entry name" value="Reg_prop"/>
    <property type="match status" value="1"/>
</dbReference>
<evidence type="ECO:0000259" key="4">
    <source>
        <dbReference type="Pfam" id="PF07495"/>
    </source>
</evidence>
<dbReference type="GO" id="GO:0006355">
    <property type="term" value="P:regulation of DNA-templated transcription"/>
    <property type="evidence" value="ECO:0007669"/>
    <property type="project" value="InterPro"/>
</dbReference>
<evidence type="ECO:0000259" key="3">
    <source>
        <dbReference type="Pfam" id="PF00196"/>
    </source>
</evidence>
<dbReference type="InterPro" id="IPR011110">
    <property type="entry name" value="Reg_prop"/>
</dbReference>